<evidence type="ECO:0000256" key="1">
    <source>
        <dbReference type="SAM" id="Phobius"/>
    </source>
</evidence>
<dbReference type="Proteomes" id="UP001494902">
    <property type="component" value="Unassembled WGS sequence"/>
</dbReference>
<evidence type="ECO:0000313" key="3">
    <source>
        <dbReference type="Proteomes" id="UP001494902"/>
    </source>
</evidence>
<dbReference type="RefSeq" id="WP_349298715.1">
    <property type="nucleotide sequence ID" value="NZ_JBEDNQ010000005.1"/>
</dbReference>
<gene>
    <name evidence="2" type="ORF">WIS52_14300</name>
</gene>
<organism evidence="2 3">
    <name type="scientific">Pseudonocardia nematodicida</name>
    <dbReference type="NCBI Taxonomy" id="1206997"/>
    <lineage>
        <taxon>Bacteria</taxon>
        <taxon>Bacillati</taxon>
        <taxon>Actinomycetota</taxon>
        <taxon>Actinomycetes</taxon>
        <taxon>Pseudonocardiales</taxon>
        <taxon>Pseudonocardiaceae</taxon>
        <taxon>Pseudonocardia</taxon>
    </lineage>
</organism>
<reference evidence="2 3" key="1">
    <citation type="submission" date="2024-03" db="EMBL/GenBank/DDBJ databases">
        <title>Draft genome sequence of Pseudonocardia nematodicida JCM 31783.</title>
        <authorList>
            <person name="Butdee W."/>
            <person name="Duangmal K."/>
        </authorList>
    </citation>
    <scope>NUCLEOTIDE SEQUENCE [LARGE SCALE GENOMIC DNA]</scope>
    <source>
        <strain evidence="2 3">JCM 31783</strain>
    </source>
</reference>
<dbReference type="EMBL" id="JBEDNQ010000005">
    <property type="protein sequence ID" value="MEQ3551643.1"/>
    <property type="molecule type" value="Genomic_DNA"/>
</dbReference>
<protein>
    <submittedName>
        <fullName evidence="2">Uncharacterized protein</fullName>
    </submittedName>
</protein>
<sequence>MDARALQGAVGFVGITLGVLPLVQYLVTGRIGLWRFVVGAEPPVPWLYPVLVLVVAVALLAVLHRRERDGG</sequence>
<keyword evidence="1" id="KW-0812">Transmembrane</keyword>
<keyword evidence="1" id="KW-0472">Membrane</keyword>
<comment type="caution">
    <text evidence="2">The sequence shown here is derived from an EMBL/GenBank/DDBJ whole genome shotgun (WGS) entry which is preliminary data.</text>
</comment>
<name>A0ABV1KE71_9PSEU</name>
<evidence type="ECO:0000313" key="2">
    <source>
        <dbReference type="EMBL" id="MEQ3551643.1"/>
    </source>
</evidence>
<accession>A0ABV1KE71</accession>
<keyword evidence="1" id="KW-1133">Transmembrane helix</keyword>
<feature type="transmembrane region" description="Helical" evidence="1">
    <location>
        <begin position="7"/>
        <end position="26"/>
    </location>
</feature>
<proteinExistence type="predicted"/>
<feature type="transmembrane region" description="Helical" evidence="1">
    <location>
        <begin position="46"/>
        <end position="63"/>
    </location>
</feature>
<keyword evidence="3" id="KW-1185">Reference proteome</keyword>